<dbReference type="PANTHER" id="PTHR30349:SF81">
    <property type="entry name" value="TYROSINE RECOMBINASE XERC"/>
    <property type="match status" value="1"/>
</dbReference>
<feature type="active site" evidence="10">
    <location>
        <position position="178"/>
    </location>
</feature>
<dbReference type="InterPro" id="IPR004107">
    <property type="entry name" value="Integrase_SAM-like_N"/>
</dbReference>
<evidence type="ECO:0000259" key="12">
    <source>
        <dbReference type="PROSITE" id="PS51900"/>
    </source>
</evidence>
<feature type="active site" evidence="10">
    <location>
        <position position="299"/>
    </location>
</feature>
<evidence type="ECO:0000256" key="9">
    <source>
        <dbReference type="ARBA" id="ARBA00023306"/>
    </source>
</evidence>
<evidence type="ECO:0000256" key="2">
    <source>
        <dbReference type="ARBA" id="ARBA00010450"/>
    </source>
</evidence>
<dbReference type="HAMAP" id="MF_01808">
    <property type="entry name" value="Recomb_XerC_XerD"/>
    <property type="match status" value="1"/>
</dbReference>
<dbReference type="InterPro" id="IPR050090">
    <property type="entry name" value="Tyrosine_recombinase_XerCD"/>
</dbReference>
<dbReference type="EMBL" id="AP025516">
    <property type="protein sequence ID" value="BDD85852.1"/>
    <property type="molecule type" value="Genomic_DNA"/>
</dbReference>
<evidence type="ECO:0000313" key="14">
    <source>
        <dbReference type="Proteomes" id="UP000830055"/>
    </source>
</evidence>
<comment type="subunit">
    <text evidence="10">Forms a cyclic heterotetrameric complex composed of two molecules of XerC and two molecules of XerD.</text>
</comment>
<dbReference type="InterPro" id="IPR044068">
    <property type="entry name" value="CB"/>
</dbReference>
<evidence type="ECO:0000256" key="5">
    <source>
        <dbReference type="ARBA" id="ARBA00022829"/>
    </source>
</evidence>
<dbReference type="CDD" id="cd00798">
    <property type="entry name" value="INT_XerDC_C"/>
    <property type="match status" value="1"/>
</dbReference>
<dbReference type="Gene3D" id="1.10.443.10">
    <property type="entry name" value="Intergrase catalytic core"/>
    <property type="match status" value="1"/>
</dbReference>
<organism evidence="13 14">
    <name type="scientific">Desulfofustis limnaeus</name>
    <dbReference type="NCBI Taxonomy" id="2740163"/>
    <lineage>
        <taxon>Bacteria</taxon>
        <taxon>Pseudomonadati</taxon>
        <taxon>Thermodesulfobacteriota</taxon>
        <taxon>Desulfobulbia</taxon>
        <taxon>Desulfobulbales</taxon>
        <taxon>Desulfocapsaceae</taxon>
        <taxon>Desulfofustis</taxon>
    </lineage>
</organism>
<evidence type="ECO:0000256" key="8">
    <source>
        <dbReference type="ARBA" id="ARBA00023172"/>
    </source>
</evidence>
<keyword evidence="7 10" id="KW-0238">DNA-binding</keyword>
<dbReference type="Pfam" id="PF00589">
    <property type="entry name" value="Phage_integrase"/>
    <property type="match status" value="1"/>
</dbReference>
<evidence type="ECO:0000256" key="10">
    <source>
        <dbReference type="HAMAP-Rule" id="MF_01808"/>
    </source>
</evidence>
<dbReference type="Pfam" id="PF02899">
    <property type="entry name" value="Phage_int_SAM_1"/>
    <property type="match status" value="1"/>
</dbReference>
<evidence type="ECO:0000313" key="13">
    <source>
        <dbReference type="EMBL" id="BDD85852.1"/>
    </source>
</evidence>
<keyword evidence="4 10" id="KW-0132">Cell division</keyword>
<evidence type="ECO:0000256" key="1">
    <source>
        <dbReference type="ARBA" id="ARBA00004496"/>
    </source>
</evidence>
<evidence type="ECO:0000256" key="4">
    <source>
        <dbReference type="ARBA" id="ARBA00022618"/>
    </source>
</evidence>
<comment type="similarity">
    <text evidence="10">Belongs to the 'phage' integrase family. XerC subfamily.</text>
</comment>
<dbReference type="Gene3D" id="1.10.150.130">
    <property type="match status" value="1"/>
</dbReference>
<keyword evidence="3 10" id="KW-0963">Cytoplasm</keyword>
<keyword evidence="6 10" id="KW-0229">DNA integration</keyword>
<feature type="active site" evidence="10">
    <location>
        <position position="276"/>
    </location>
</feature>
<gene>
    <name evidence="13" type="primary">xerD_1</name>
    <name evidence="10" type="synonym">xerC</name>
    <name evidence="13" type="ORF">DPPLL_02170</name>
</gene>
<evidence type="ECO:0000256" key="6">
    <source>
        <dbReference type="ARBA" id="ARBA00022908"/>
    </source>
</evidence>
<dbReference type="InterPro" id="IPR011010">
    <property type="entry name" value="DNA_brk_join_enz"/>
</dbReference>
<name>A0ABM7W4L2_9BACT</name>
<dbReference type="SUPFAM" id="SSF56349">
    <property type="entry name" value="DNA breaking-rejoining enzymes"/>
    <property type="match status" value="1"/>
</dbReference>
<keyword evidence="9 10" id="KW-0131">Cell cycle</keyword>
<keyword evidence="8 10" id="KW-0233">DNA recombination</keyword>
<dbReference type="Proteomes" id="UP000830055">
    <property type="component" value="Chromosome"/>
</dbReference>
<feature type="active site" evidence="10">
    <location>
        <position position="273"/>
    </location>
</feature>
<evidence type="ECO:0000256" key="7">
    <source>
        <dbReference type="ARBA" id="ARBA00023125"/>
    </source>
</evidence>
<dbReference type="InterPro" id="IPR013762">
    <property type="entry name" value="Integrase-like_cat_sf"/>
</dbReference>
<feature type="domain" description="Tyr recombinase" evidence="11">
    <location>
        <begin position="138"/>
        <end position="321"/>
    </location>
</feature>
<proteinExistence type="inferred from homology"/>
<evidence type="ECO:0000259" key="11">
    <source>
        <dbReference type="PROSITE" id="PS51898"/>
    </source>
</evidence>
<dbReference type="NCBIfam" id="TIGR02225">
    <property type="entry name" value="recomb_XerD"/>
    <property type="match status" value="1"/>
</dbReference>
<keyword evidence="5 10" id="KW-0159">Chromosome partition</keyword>
<accession>A0ABM7W4L2</accession>
<dbReference type="PANTHER" id="PTHR30349">
    <property type="entry name" value="PHAGE INTEGRASE-RELATED"/>
    <property type="match status" value="1"/>
</dbReference>
<dbReference type="SUPFAM" id="SSF47823">
    <property type="entry name" value="lambda integrase-like, N-terminal domain"/>
    <property type="match status" value="1"/>
</dbReference>
<reference evidence="13 14" key="1">
    <citation type="submission" date="2022-01" db="EMBL/GenBank/DDBJ databases">
        <title>Desulfofustis limnae sp. nov., a novel mesophilic sulfate-reducing bacterium isolated from marsh soil.</title>
        <authorList>
            <person name="Watanabe M."/>
            <person name="Takahashi A."/>
            <person name="Kojima H."/>
            <person name="Fukui M."/>
        </authorList>
    </citation>
    <scope>NUCLEOTIDE SEQUENCE [LARGE SCALE GENOMIC DNA]</scope>
    <source>
        <strain evidence="13 14">PPLL</strain>
    </source>
</reference>
<dbReference type="PROSITE" id="PS51898">
    <property type="entry name" value="TYR_RECOMBINASE"/>
    <property type="match status" value="1"/>
</dbReference>
<dbReference type="InterPro" id="IPR002104">
    <property type="entry name" value="Integrase_catalytic"/>
</dbReference>
<dbReference type="InterPro" id="IPR010998">
    <property type="entry name" value="Integrase_recombinase_N"/>
</dbReference>
<feature type="active site" evidence="10">
    <location>
        <position position="202"/>
    </location>
</feature>
<dbReference type="InterPro" id="IPR011932">
    <property type="entry name" value="Recomb_XerD"/>
</dbReference>
<evidence type="ECO:0000256" key="3">
    <source>
        <dbReference type="ARBA" id="ARBA00022490"/>
    </source>
</evidence>
<comment type="function">
    <text evidence="10">Site-specific tyrosine recombinase, which acts by catalyzing the cutting and rejoining of the recombining DNA molecules. The XerC-XerD complex is essential to convert dimers of the bacterial chromosome into monomers to permit their segregation at cell division. It also contributes to the segregational stability of plasmids.</text>
</comment>
<dbReference type="InterPro" id="IPR023009">
    <property type="entry name" value="Tyrosine_recombinase_XerC/XerD"/>
</dbReference>
<sequence length="327" mass="36816">MSWAVLRHDGATRQTRLIRFPTTIELTPLLEQSTPLQELYLRHLAAERRLADNTVTAYAGDLRQFFDFLEKRGLSRLEAVSLNDIHGFLLSCRSHGVSNRSNARRVSALNGFFGFLAAHRHLEFNPFATVDLPKSRRSLPKALSIDEVDRLLVEPPLHTPLLLRNHTMLLLLYATGLRVSELVGLSINSCDLTACFLRVTGKGNKERLVPFGKPTADAITRYLEHSRPLILKGRRSSALFVTGRARPMSRVRCWQIIAATARGAGIDKRLSPHMLRHSFATHLLANGADLRAVQMMLGHTDIATTQIYTKIDQQRLKAVHRSFHPRG</sequence>
<feature type="domain" description="Core-binding (CB)" evidence="12">
    <location>
        <begin position="31"/>
        <end position="117"/>
    </location>
</feature>
<protein>
    <recommendedName>
        <fullName evidence="10">Tyrosine recombinase XerC</fullName>
    </recommendedName>
</protein>
<dbReference type="NCBIfam" id="NF001399">
    <property type="entry name" value="PRK00283.1"/>
    <property type="match status" value="1"/>
</dbReference>
<comment type="similarity">
    <text evidence="2">Belongs to the 'phage' integrase family. XerD subfamily.</text>
</comment>
<feature type="active site" description="O-(3'-phospho-DNA)-tyrosine intermediate" evidence="10">
    <location>
        <position position="308"/>
    </location>
</feature>
<comment type="subcellular location">
    <subcellularLocation>
        <location evidence="1 10">Cytoplasm</location>
    </subcellularLocation>
</comment>
<dbReference type="PROSITE" id="PS51900">
    <property type="entry name" value="CB"/>
    <property type="match status" value="1"/>
</dbReference>
<keyword evidence="14" id="KW-1185">Reference proteome</keyword>